<organism evidence="1 2">
    <name type="scientific">Trichomonas vaginalis (strain ATCC PRA-98 / G3)</name>
    <dbReference type="NCBI Taxonomy" id="412133"/>
    <lineage>
        <taxon>Eukaryota</taxon>
        <taxon>Metamonada</taxon>
        <taxon>Parabasalia</taxon>
        <taxon>Trichomonadida</taxon>
        <taxon>Trichomonadidae</taxon>
        <taxon>Trichomonas</taxon>
    </lineage>
</organism>
<keyword evidence="2" id="KW-1185">Reference proteome</keyword>
<sequence length="162" mass="18407">MECKRTYIRRKRCLNEITATIRNALRYISERNNGELSDEAIEQLATQHSSSIEAACWFPKQHMTEGEYSNLLMGKAKQLCQALIQREVSSNKNSCTPQHNLSDPEVIEQSPPDQTQFLHCYPMSSTELKDFLIQGAFSFSSISPNSIPPLIDRSVQNTIVLQ</sequence>
<protein>
    <submittedName>
        <fullName evidence="1">Uncharacterized protein</fullName>
    </submittedName>
</protein>
<dbReference type="SMR" id="A2ETH6"/>
<dbReference type="OrthoDB" id="10673857at2759"/>
<dbReference type="InParanoid" id="A2ETH6"/>
<accession>A2ETH6</accession>
<reference evidence="1" key="1">
    <citation type="submission" date="2006-10" db="EMBL/GenBank/DDBJ databases">
        <authorList>
            <person name="Amadeo P."/>
            <person name="Zhao Q."/>
            <person name="Wortman J."/>
            <person name="Fraser-Liggett C."/>
            <person name="Carlton J."/>
        </authorList>
    </citation>
    <scope>NUCLEOTIDE SEQUENCE</scope>
    <source>
        <strain evidence="1">G3</strain>
    </source>
</reference>
<proteinExistence type="predicted"/>
<evidence type="ECO:0000313" key="1">
    <source>
        <dbReference type="EMBL" id="EAY04022.1"/>
    </source>
</evidence>
<dbReference type="VEuPathDB" id="TrichDB:TVAG_055080"/>
<gene>
    <name evidence="1" type="ORF">TVAG_055080</name>
</gene>
<dbReference type="AlphaFoldDB" id="A2ETH6"/>
<reference evidence="1" key="2">
    <citation type="journal article" date="2007" name="Science">
        <title>Draft genome sequence of the sexually transmitted pathogen Trichomonas vaginalis.</title>
        <authorList>
            <person name="Carlton J.M."/>
            <person name="Hirt R.P."/>
            <person name="Silva J.C."/>
            <person name="Delcher A.L."/>
            <person name="Schatz M."/>
            <person name="Zhao Q."/>
            <person name="Wortman J.R."/>
            <person name="Bidwell S.L."/>
            <person name="Alsmark U.C.M."/>
            <person name="Besteiro S."/>
            <person name="Sicheritz-Ponten T."/>
            <person name="Noel C.J."/>
            <person name="Dacks J.B."/>
            <person name="Foster P.G."/>
            <person name="Simillion C."/>
            <person name="Van de Peer Y."/>
            <person name="Miranda-Saavedra D."/>
            <person name="Barton G.J."/>
            <person name="Westrop G.D."/>
            <person name="Mueller S."/>
            <person name="Dessi D."/>
            <person name="Fiori P.L."/>
            <person name="Ren Q."/>
            <person name="Paulsen I."/>
            <person name="Zhang H."/>
            <person name="Bastida-Corcuera F.D."/>
            <person name="Simoes-Barbosa A."/>
            <person name="Brown M.T."/>
            <person name="Hayes R.D."/>
            <person name="Mukherjee M."/>
            <person name="Okumura C.Y."/>
            <person name="Schneider R."/>
            <person name="Smith A.J."/>
            <person name="Vanacova S."/>
            <person name="Villalvazo M."/>
            <person name="Haas B.J."/>
            <person name="Pertea M."/>
            <person name="Feldblyum T.V."/>
            <person name="Utterback T.R."/>
            <person name="Shu C.L."/>
            <person name="Osoegawa K."/>
            <person name="de Jong P.J."/>
            <person name="Hrdy I."/>
            <person name="Horvathova L."/>
            <person name="Zubacova Z."/>
            <person name="Dolezal P."/>
            <person name="Malik S.B."/>
            <person name="Logsdon J.M. Jr."/>
            <person name="Henze K."/>
            <person name="Gupta A."/>
            <person name="Wang C.C."/>
            <person name="Dunne R.L."/>
            <person name="Upcroft J.A."/>
            <person name="Upcroft P."/>
            <person name="White O."/>
            <person name="Salzberg S.L."/>
            <person name="Tang P."/>
            <person name="Chiu C.-H."/>
            <person name="Lee Y.-S."/>
            <person name="Embley T.M."/>
            <person name="Coombs G.H."/>
            <person name="Mottram J.C."/>
            <person name="Tachezy J."/>
            <person name="Fraser-Liggett C.M."/>
            <person name="Johnson P.J."/>
        </authorList>
    </citation>
    <scope>NUCLEOTIDE SEQUENCE [LARGE SCALE GENOMIC DNA]</scope>
    <source>
        <strain evidence="1">G3</strain>
    </source>
</reference>
<name>A2ETH6_TRIV3</name>
<dbReference type="EMBL" id="DS113487">
    <property type="protein sequence ID" value="EAY04022.1"/>
    <property type="molecule type" value="Genomic_DNA"/>
</dbReference>
<dbReference type="Proteomes" id="UP000001542">
    <property type="component" value="Unassembled WGS sequence"/>
</dbReference>
<evidence type="ECO:0000313" key="2">
    <source>
        <dbReference type="Proteomes" id="UP000001542"/>
    </source>
</evidence>